<keyword evidence="3 8" id="KW-0813">Transport</keyword>
<evidence type="ECO:0000256" key="1">
    <source>
        <dbReference type="ARBA" id="ARBA00004651"/>
    </source>
</evidence>
<feature type="transmembrane region" description="Helical" evidence="8">
    <location>
        <begin position="404"/>
        <end position="423"/>
    </location>
</feature>
<evidence type="ECO:0000256" key="8">
    <source>
        <dbReference type="RuleBase" id="RU363032"/>
    </source>
</evidence>
<feature type="transmembrane region" description="Helical" evidence="8">
    <location>
        <begin position="155"/>
        <end position="182"/>
    </location>
</feature>
<dbReference type="Pfam" id="PF00528">
    <property type="entry name" value="BPD_transp_1"/>
    <property type="match status" value="2"/>
</dbReference>
<keyword evidence="7 8" id="KW-0472">Membrane</keyword>
<evidence type="ECO:0000313" key="10">
    <source>
        <dbReference type="EMBL" id="NJP01850.1"/>
    </source>
</evidence>
<feature type="transmembrane region" description="Helical" evidence="8">
    <location>
        <begin position="512"/>
        <end position="534"/>
    </location>
</feature>
<evidence type="ECO:0000259" key="9">
    <source>
        <dbReference type="PROSITE" id="PS50928"/>
    </source>
</evidence>
<feature type="transmembrane region" description="Helical" evidence="8">
    <location>
        <begin position="26"/>
        <end position="49"/>
    </location>
</feature>
<evidence type="ECO:0000256" key="2">
    <source>
        <dbReference type="ARBA" id="ARBA00007069"/>
    </source>
</evidence>
<evidence type="ECO:0000256" key="6">
    <source>
        <dbReference type="ARBA" id="ARBA00022989"/>
    </source>
</evidence>
<feature type="domain" description="ABC transmembrane type-1" evidence="9">
    <location>
        <begin position="74"/>
        <end position="280"/>
    </location>
</feature>
<name>A0ABX0YET1_9PSED</name>
<dbReference type="EMBL" id="JAAVJI010000007">
    <property type="protein sequence ID" value="NJP01850.1"/>
    <property type="molecule type" value="Genomic_DNA"/>
</dbReference>
<dbReference type="SUPFAM" id="SSF161098">
    <property type="entry name" value="MetI-like"/>
    <property type="match status" value="2"/>
</dbReference>
<keyword evidence="5 8" id="KW-0812">Transmembrane</keyword>
<comment type="caution">
    <text evidence="10">The sequence shown here is derived from an EMBL/GenBank/DDBJ whole genome shotgun (WGS) entry which is preliminary data.</text>
</comment>
<feature type="transmembrane region" description="Helical" evidence="8">
    <location>
        <begin position="257"/>
        <end position="280"/>
    </location>
</feature>
<comment type="similarity">
    <text evidence="2">Belongs to the binding-protein-dependent transport system permease family. CysTW subfamily.</text>
</comment>
<dbReference type="InterPro" id="IPR000515">
    <property type="entry name" value="MetI-like"/>
</dbReference>
<feature type="transmembrane region" description="Helical" evidence="8">
    <location>
        <begin position="69"/>
        <end position="98"/>
    </location>
</feature>
<feature type="domain" description="ABC transmembrane type-1" evidence="9">
    <location>
        <begin position="400"/>
        <end position="588"/>
    </location>
</feature>
<dbReference type="Gene3D" id="1.10.3720.10">
    <property type="entry name" value="MetI-like"/>
    <property type="match status" value="2"/>
</dbReference>
<feature type="transmembrane region" description="Helical" evidence="8">
    <location>
        <begin position="435"/>
        <end position="459"/>
    </location>
</feature>
<organism evidence="10 11">
    <name type="scientific">Pseudomonas quercus</name>
    <dbReference type="NCBI Taxonomy" id="2722792"/>
    <lineage>
        <taxon>Bacteria</taxon>
        <taxon>Pseudomonadati</taxon>
        <taxon>Pseudomonadota</taxon>
        <taxon>Gammaproteobacteria</taxon>
        <taxon>Pseudomonadales</taxon>
        <taxon>Pseudomonadaceae</taxon>
        <taxon>Pseudomonas</taxon>
    </lineage>
</organism>
<feature type="transmembrane region" description="Helical" evidence="8">
    <location>
        <begin position="344"/>
        <end position="369"/>
    </location>
</feature>
<feature type="transmembrane region" description="Helical" evidence="8">
    <location>
        <begin position="110"/>
        <end position="135"/>
    </location>
</feature>
<evidence type="ECO:0000313" key="11">
    <source>
        <dbReference type="Proteomes" id="UP000746535"/>
    </source>
</evidence>
<keyword evidence="11" id="KW-1185">Reference proteome</keyword>
<evidence type="ECO:0000256" key="7">
    <source>
        <dbReference type="ARBA" id="ARBA00023136"/>
    </source>
</evidence>
<evidence type="ECO:0000256" key="3">
    <source>
        <dbReference type="ARBA" id="ARBA00022448"/>
    </source>
</evidence>
<evidence type="ECO:0000256" key="5">
    <source>
        <dbReference type="ARBA" id="ARBA00022692"/>
    </source>
</evidence>
<feature type="transmembrane region" description="Helical" evidence="8">
    <location>
        <begin position="216"/>
        <end position="237"/>
    </location>
</feature>
<dbReference type="PANTHER" id="PTHR42929">
    <property type="entry name" value="INNER MEMBRANE ABC TRANSPORTER PERMEASE PROTEIN YDCU-RELATED-RELATED"/>
    <property type="match status" value="1"/>
</dbReference>
<dbReference type="InterPro" id="IPR035906">
    <property type="entry name" value="MetI-like_sf"/>
</dbReference>
<accession>A0ABX0YET1</accession>
<feature type="transmembrane region" description="Helical" evidence="8">
    <location>
        <begin position="471"/>
        <end position="491"/>
    </location>
</feature>
<dbReference type="Proteomes" id="UP000746535">
    <property type="component" value="Unassembled WGS sequence"/>
</dbReference>
<dbReference type="PANTHER" id="PTHR42929:SF5">
    <property type="entry name" value="ABC TRANSPORTER PERMEASE PROTEIN"/>
    <property type="match status" value="1"/>
</dbReference>
<dbReference type="RefSeq" id="WP_168084422.1">
    <property type="nucleotide sequence ID" value="NZ_JAAVJI010000007.1"/>
</dbReference>
<reference evidence="10 11" key="1">
    <citation type="submission" date="2020-03" db="EMBL/GenBank/DDBJ databases">
        <authorList>
            <person name="Wang L."/>
            <person name="He N."/>
            <person name="Li Y."/>
            <person name="Fang Y."/>
            <person name="Zhang F."/>
        </authorList>
    </citation>
    <scope>NUCLEOTIDE SEQUENCE [LARGE SCALE GENOMIC DNA]</scope>
    <source>
        <strain evidence="11">hsmgli-8</strain>
    </source>
</reference>
<gene>
    <name evidence="10" type="ORF">HBH25_13425</name>
</gene>
<feature type="transmembrane region" description="Helical" evidence="8">
    <location>
        <begin position="569"/>
        <end position="589"/>
    </location>
</feature>
<evidence type="ECO:0000256" key="4">
    <source>
        <dbReference type="ARBA" id="ARBA00022475"/>
    </source>
</evidence>
<sequence length="599" mass="66646">MTEVAYAQAMDERSGRRRWRVRPWMLVLPAILFLLALMVFPVTDLLSLSFTRKGSFSLYHYQRILDRDIYWRVLGITLQFAAWTTVLAVLFSYPLAYLTSISRANTRTRLMFWLLLPFWTSFLVRTFAWIALLGRNGLFNQWFQAMGLSEAPAELLYNFTSVMIGMLHAMMPLCVITLLSVLDNIDGNLSRAAMTLGAKPGSTFWRIYFPLSLPGVAAGGLLVFISSLGFFITPALLGSPQTIMLPQLIIQQVQELLNWPFAGALAVLLFIAVMVVFVLYDRVFGLSTLAGGEARQRPGKRGVLARLGNLLLAGLGRVSDGLVTCMRPLAGKGLEKRRRPVGRIILWAISLMILTFLVAPAFVMVPLSFTQGTVLDWPPQGFSWQWYQQYLHSPQWLSATWRSIKVATLTAALSMVLGTLAAFGLQRGLKRGNAWVLAFLLSPLIVPRIIVSVALFYLFSRLSLTGSTLGLVLGHTILAIPYVVVSVMAVLKNYDHRYDQAAWNLGASRLKTLRYVTLPLLRGGLVAAFLFAFVTSFDELTLSLFISGGMQSTLPKQMWDSAILQVNPLLAAVSTLLLLLIACILWVAGKLANRDQAKR</sequence>
<dbReference type="CDD" id="cd06261">
    <property type="entry name" value="TM_PBP2"/>
    <property type="match status" value="2"/>
</dbReference>
<proteinExistence type="inferred from homology"/>
<keyword evidence="6 8" id="KW-1133">Transmembrane helix</keyword>
<keyword evidence="4" id="KW-1003">Cell membrane</keyword>
<dbReference type="PROSITE" id="PS50928">
    <property type="entry name" value="ABC_TM1"/>
    <property type="match status" value="2"/>
</dbReference>
<comment type="subcellular location">
    <subcellularLocation>
        <location evidence="1 8">Cell membrane</location>
        <topology evidence="1 8">Multi-pass membrane protein</topology>
    </subcellularLocation>
</comment>
<protein>
    <submittedName>
        <fullName evidence="10">ABC transporter permease subunit</fullName>
    </submittedName>
</protein>